<keyword evidence="5 9" id="KW-1133">Transmembrane helix</keyword>
<dbReference type="GO" id="GO:0005886">
    <property type="term" value="C:plasma membrane"/>
    <property type="evidence" value="ECO:0007669"/>
    <property type="project" value="TreeGrafter"/>
</dbReference>
<keyword evidence="6 9" id="KW-0472">Membrane</keyword>
<feature type="transmembrane region" description="Helical" evidence="9">
    <location>
        <begin position="209"/>
        <end position="226"/>
    </location>
</feature>
<dbReference type="Gene3D" id="1.10.3430.10">
    <property type="entry name" value="Ammonium transporter AmtB like domains"/>
    <property type="match status" value="1"/>
</dbReference>
<feature type="domain" description="Ammonium transporter AmtB-like" evidence="10">
    <location>
        <begin position="64"/>
        <end position="455"/>
    </location>
</feature>
<evidence type="ECO:0000256" key="2">
    <source>
        <dbReference type="ARBA" id="ARBA00005887"/>
    </source>
</evidence>
<dbReference type="InterPro" id="IPR029020">
    <property type="entry name" value="Ammonium/urea_transptr"/>
</dbReference>
<evidence type="ECO:0000256" key="4">
    <source>
        <dbReference type="ARBA" id="ARBA00022692"/>
    </source>
</evidence>
<comment type="subcellular location">
    <subcellularLocation>
        <location evidence="1">Membrane</location>
        <topology evidence="1">Multi-pass membrane protein</topology>
    </subcellularLocation>
</comment>
<dbReference type="PANTHER" id="PTHR11730:SF6">
    <property type="entry name" value="AMMONIUM TRANSPORTER"/>
    <property type="match status" value="1"/>
</dbReference>
<feature type="transmembrane region" description="Helical" evidence="9">
    <location>
        <begin position="289"/>
        <end position="309"/>
    </location>
</feature>
<feature type="region of interest" description="Disordered" evidence="8">
    <location>
        <begin position="531"/>
        <end position="555"/>
    </location>
</feature>
<feature type="transmembrane region" description="Helical" evidence="9">
    <location>
        <begin position="247"/>
        <end position="269"/>
    </location>
</feature>
<evidence type="ECO:0000256" key="8">
    <source>
        <dbReference type="SAM" id="MobiDB-lite"/>
    </source>
</evidence>
<feature type="transmembrane region" description="Helical" evidence="9">
    <location>
        <begin position="409"/>
        <end position="435"/>
    </location>
</feature>
<evidence type="ECO:0000256" key="9">
    <source>
        <dbReference type="SAM" id="Phobius"/>
    </source>
</evidence>
<evidence type="ECO:0000313" key="11">
    <source>
        <dbReference type="EMBL" id="TRY67021.1"/>
    </source>
</evidence>
<dbReference type="GO" id="GO:0097272">
    <property type="term" value="P:ammonium homeostasis"/>
    <property type="evidence" value="ECO:0007669"/>
    <property type="project" value="TreeGrafter"/>
</dbReference>
<evidence type="ECO:0000313" key="12">
    <source>
        <dbReference type="Proteomes" id="UP000318571"/>
    </source>
</evidence>
<keyword evidence="7" id="KW-0924">Ammonia transport</keyword>
<feature type="transmembrane region" description="Helical" evidence="9">
    <location>
        <begin position="316"/>
        <end position="333"/>
    </location>
</feature>
<feature type="transmembrane region" description="Helical" evidence="9">
    <location>
        <begin position="368"/>
        <end position="389"/>
    </location>
</feature>
<feature type="compositionally biased region" description="Basic and acidic residues" evidence="8">
    <location>
        <begin position="589"/>
        <end position="599"/>
    </location>
</feature>
<dbReference type="PANTHER" id="PTHR11730">
    <property type="entry name" value="AMMONIUM TRANSPORTER"/>
    <property type="match status" value="1"/>
</dbReference>
<evidence type="ECO:0000256" key="7">
    <source>
        <dbReference type="ARBA" id="ARBA00023177"/>
    </source>
</evidence>
<dbReference type="Pfam" id="PF00909">
    <property type="entry name" value="Ammonium_transp"/>
    <property type="match status" value="1"/>
</dbReference>
<dbReference type="AlphaFoldDB" id="A0A553NNJ8"/>
<sequence length="626" mass="68884">MPGKCECFLSKMPEDLPDPESDIDILSISVRNLLFNMGDILHDNVSGNETGVHSHHNPVMDGFFALVFGILALLGPFGLALVQSGLAQRRNVVSILLKPLIQFCCGVLSFWAVGSGFSIGSGNFFIGLEHFFFNELDSHHFPQWFFQCCTAVYCVSIAASGGFERNRMRTDFMIAILVPSVLFPIPAHWCWHFEGWLVQAGYVDYAGGGVIHVIAGGCGLVLVLLGQRRHHHPEHGIEYRDALLRSGHNISLAILGGLFNIIGCLAIQLGAGGDHFPQQYHTNTLAKVILNSSLALATGGMMAFILGRLSVKQWSVYRIFGGMIAGLVCACPGTDVLNPWASVVIGAVGGLVYIPLRSFVKTLRLDDPLEVISVHLVPGLLGLILLPFFHPGKGIFWRWDSASGWYLAMNIAGAFTLLLWASIVSLAIFGCLALCGMLKYDMETQVAGIDERTMREIALSAMTSADTFAMSNINNNDAIHHHVKFMDPAQSSLMNGATFNQSTTLNYPHEPLMASTQKELKLPRLVLEEPQESHAIPETPSRAVPPMSSNHRRPSYERTPIISRTDDVFDPESPRIEILSSLTRENIRQGLKDLKPTEIKHKRPSLALRRPLTPSSRSEIPQDMEI</sequence>
<feature type="transmembrane region" description="Helical" evidence="9">
    <location>
        <begin position="170"/>
        <end position="189"/>
    </location>
</feature>
<evidence type="ECO:0000256" key="6">
    <source>
        <dbReference type="ARBA" id="ARBA00023136"/>
    </source>
</evidence>
<dbReference type="Proteomes" id="UP000318571">
    <property type="component" value="Chromosome 4"/>
</dbReference>
<gene>
    <name evidence="11" type="ORF">TCAL_02271</name>
</gene>
<evidence type="ECO:0000256" key="1">
    <source>
        <dbReference type="ARBA" id="ARBA00004141"/>
    </source>
</evidence>
<dbReference type="SUPFAM" id="SSF111352">
    <property type="entry name" value="Ammonium transporter"/>
    <property type="match status" value="1"/>
</dbReference>
<name>A0A553NNJ8_TIGCA</name>
<proteinExistence type="inferred from homology"/>
<keyword evidence="3" id="KW-0813">Transport</keyword>
<dbReference type="GO" id="GO:0008519">
    <property type="term" value="F:ammonium channel activity"/>
    <property type="evidence" value="ECO:0007669"/>
    <property type="project" value="InterPro"/>
</dbReference>
<organism evidence="11 12">
    <name type="scientific">Tigriopus californicus</name>
    <name type="common">Marine copepod</name>
    <dbReference type="NCBI Taxonomy" id="6832"/>
    <lineage>
        <taxon>Eukaryota</taxon>
        <taxon>Metazoa</taxon>
        <taxon>Ecdysozoa</taxon>
        <taxon>Arthropoda</taxon>
        <taxon>Crustacea</taxon>
        <taxon>Multicrustacea</taxon>
        <taxon>Hexanauplia</taxon>
        <taxon>Copepoda</taxon>
        <taxon>Harpacticoida</taxon>
        <taxon>Harpacticidae</taxon>
        <taxon>Tigriopus</taxon>
    </lineage>
</organism>
<evidence type="ECO:0000256" key="5">
    <source>
        <dbReference type="ARBA" id="ARBA00022989"/>
    </source>
</evidence>
<feature type="region of interest" description="Disordered" evidence="8">
    <location>
        <begin position="589"/>
        <end position="626"/>
    </location>
</feature>
<reference evidence="11 12" key="1">
    <citation type="journal article" date="2018" name="Nat. Ecol. Evol.">
        <title>Genomic signatures of mitonuclear coevolution across populations of Tigriopus californicus.</title>
        <authorList>
            <person name="Barreto F.S."/>
            <person name="Watson E.T."/>
            <person name="Lima T.G."/>
            <person name="Willett C.S."/>
            <person name="Edmands S."/>
            <person name="Li W."/>
            <person name="Burton R.S."/>
        </authorList>
    </citation>
    <scope>NUCLEOTIDE SEQUENCE [LARGE SCALE GENOMIC DNA]</scope>
    <source>
        <strain evidence="11 12">San Diego</strain>
    </source>
</reference>
<dbReference type="STRING" id="6832.A0A553NNJ8"/>
<keyword evidence="12" id="KW-1185">Reference proteome</keyword>
<keyword evidence="4 9" id="KW-0812">Transmembrane</keyword>
<feature type="transmembrane region" description="Helical" evidence="9">
    <location>
        <begin position="63"/>
        <end position="82"/>
    </location>
</feature>
<protein>
    <recommendedName>
        <fullName evidence="10">Ammonium transporter AmtB-like domain-containing protein</fullName>
    </recommendedName>
</protein>
<dbReference type="EMBL" id="VCGU01000011">
    <property type="protein sequence ID" value="TRY67021.1"/>
    <property type="molecule type" value="Genomic_DNA"/>
</dbReference>
<feature type="transmembrane region" description="Helical" evidence="9">
    <location>
        <begin position="103"/>
        <end position="124"/>
    </location>
</feature>
<feature type="transmembrane region" description="Helical" evidence="9">
    <location>
        <begin position="144"/>
        <end position="163"/>
    </location>
</feature>
<dbReference type="OrthoDB" id="534912at2759"/>
<accession>A0A553NNJ8</accession>
<dbReference type="InterPro" id="IPR024041">
    <property type="entry name" value="NH4_transpt_AmtB-like_dom"/>
</dbReference>
<comment type="similarity">
    <text evidence="2">Belongs to the ammonia transporter channel (TC 1.A.11.2) family.</text>
</comment>
<evidence type="ECO:0000256" key="3">
    <source>
        <dbReference type="ARBA" id="ARBA00022448"/>
    </source>
</evidence>
<evidence type="ECO:0000259" key="10">
    <source>
        <dbReference type="Pfam" id="PF00909"/>
    </source>
</evidence>
<comment type="caution">
    <text evidence="11">The sequence shown here is derived from an EMBL/GenBank/DDBJ whole genome shotgun (WGS) entry which is preliminary data.</text>
</comment>
<feature type="transmembrane region" description="Helical" evidence="9">
    <location>
        <begin position="339"/>
        <end position="356"/>
    </location>
</feature>